<protein>
    <submittedName>
        <fullName evidence="1">Uncharacterized protein</fullName>
    </submittedName>
</protein>
<dbReference type="EMBL" id="HADZ01016426">
    <property type="protein sequence ID" value="SBP80367.1"/>
    <property type="molecule type" value="Transcribed_RNA"/>
</dbReference>
<evidence type="ECO:0000313" key="1">
    <source>
        <dbReference type="EMBL" id="SBP80367.1"/>
    </source>
</evidence>
<proteinExistence type="predicted"/>
<feature type="non-terminal residue" evidence="1">
    <location>
        <position position="1"/>
    </location>
</feature>
<sequence length="72" mass="8179">GPKRSPTKRKSRLNAIPDHFTLFTACYPSTTGCLGGVLKTTWATLTIGKLSRKTWSDTKRQHPSLFRWSCHF</sequence>
<dbReference type="AlphaFoldDB" id="A0A1A8CKQ8"/>
<feature type="non-terminal residue" evidence="1">
    <location>
        <position position="72"/>
    </location>
</feature>
<accession>A0A1A8CKQ8</accession>
<gene>
    <name evidence="1" type="primary">Nfu_g_1_025490</name>
</gene>
<organism evidence="1">
    <name type="scientific">Nothobranchius kadleci</name>
    <name type="common">African annual killifish</name>
    <dbReference type="NCBI Taxonomy" id="1051664"/>
    <lineage>
        <taxon>Eukaryota</taxon>
        <taxon>Metazoa</taxon>
        <taxon>Chordata</taxon>
        <taxon>Craniata</taxon>
        <taxon>Vertebrata</taxon>
        <taxon>Euteleostomi</taxon>
        <taxon>Actinopterygii</taxon>
        <taxon>Neopterygii</taxon>
        <taxon>Teleostei</taxon>
        <taxon>Neoteleostei</taxon>
        <taxon>Acanthomorphata</taxon>
        <taxon>Ovalentaria</taxon>
        <taxon>Atherinomorphae</taxon>
        <taxon>Cyprinodontiformes</taxon>
        <taxon>Nothobranchiidae</taxon>
        <taxon>Nothobranchius</taxon>
    </lineage>
</organism>
<reference evidence="1" key="2">
    <citation type="submission" date="2016-06" db="EMBL/GenBank/DDBJ databases">
        <title>The genome of a short-lived fish provides insights into sex chromosome evolution and the genetic control of aging.</title>
        <authorList>
            <person name="Reichwald K."/>
            <person name="Felder M."/>
            <person name="Petzold A."/>
            <person name="Koch P."/>
            <person name="Groth M."/>
            <person name="Platzer M."/>
        </authorList>
    </citation>
    <scope>NUCLEOTIDE SEQUENCE</scope>
    <source>
        <tissue evidence="1">Brain</tissue>
    </source>
</reference>
<name>A0A1A8CKQ8_NOTKA</name>
<reference evidence="1" key="1">
    <citation type="submission" date="2016-05" db="EMBL/GenBank/DDBJ databases">
        <authorList>
            <person name="Lavstsen T."/>
            <person name="Jespersen J.S."/>
        </authorList>
    </citation>
    <scope>NUCLEOTIDE SEQUENCE</scope>
    <source>
        <tissue evidence="1">Brain</tissue>
    </source>
</reference>